<comment type="subcellular location">
    <subcellularLocation>
        <location evidence="1">Nucleus</location>
    </subcellularLocation>
</comment>
<evidence type="ECO:0000256" key="5">
    <source>
        <dbReference type="ARBA" id="ARBA00023163"/>
    </source>
</evidence>
<keyword evidence="2" id="KW-0938">Abscisic acid signaling pathway</keyword>
<feature type="domain" description="BZIP" evidence="7">
    <location>
        <begin position="135"/>
        <end position="200"/>
    </location>
</feature>
<evidence type="ECO:0000256" key="2">
    <source>
        <dbReference type="ARBA" id="ARBA00022682"/>
    </source>
</evidence>
<dbReference type="AlphaFoldDB" id="A0A8D7FLE1"/>
<dbReference type="SUPFAM" id="SSF57959">
    <property type="entry name" value="Leucine zipper domain"/>
    <property type="match status" value="1"/>
</dbReference>
<accession>A0A8D7FLE1</accession>
<dbReference type="InterPro" id="IPR046347">
    <property type="entry name" value="bZIP_sf"/>
</dbReference>
<dbReference type="InterPro" id="IPR043452">
    <property type="entry name" value="BZIP46-like"/>
</dbReference>
<evidence type="ECO:0000259" key="7">
    <source>
        <dbReference type="SMART" id="SM00338"/>
    </source>
</evidence>
<dbReference type="PANTHER" id="PTHR22952:SF433">
    <property type="entry name" value="PROTEIN FD"/>
    <property type="match status" value="1"/>
</dbReference>
<keyword evidence="4" id="KW-0238">DNA-binding</keyword>
<evidence type="ECO:0000256" key="1">
    <source>
        <dbReference type="ARBA" id="ARBA00004123"/>
    </source>
</evidence>
<dbReference type="Pfam" id="PF00170">
    <property type="entry name" value="bZIP_1"/>
    <property type="match status" value="1"/>
</dbReference>
<organism evidence="8">
    <name type="scientific">Musa acuminata subsp. malaccensis</name>
    <name type="common">Wild banana</name>
    <name type="synonym">Musa malaccensis</name>
    <dbReference type="NCBI Taxonomy" id="214687"/>
    <lineage>
        <taxon>Eukaryota</taxon>
        <taxon>Viridiplantae</taxon>
        <taxon>Streptophyta</taxon>
        <taxon>Embryophyta</taxon>
        <taxon>Tracheophyta</taxon>
        <taxon>Spermatophyta</taxon>
        <taxon>Magnoliopsida</taxon>
        <taxon>Liliopsida</taxon>
        <taxon>Zingiberales</taxon>
        <taxon>Musaceae</taxon>
        <taxon>Musa</taxon>
    </lineage>
</organism>
<dbReference type="GO" id="GO:0003700">
    <property type="term" value="F:DNA-binding transcription factor activity"/>
    <property type="evidence" value="ECO:0007669"/>
    <property type="project" value="InterPro"/>
</dbReference>
<evidence type="ECO:0000256" key="4">
    <source>
        <dbReference type="ARBA" id="ARBA00023125"/>
    </source>
</evidence>
<evidence type="ECO:0000313" key="8">
    <source>
        <dbReference type="EMBL" id="CAG1860035.1"/>
    </source>
</evidence>
<dbReference type="GO" id="GO:0045893">
    <property type="term" value="P:positive regulation of DNA-templated transcription"/>
    <property type="evidence" value="ECO:0007669"/>
    <property type="project" value="InterPro"/>
</dbReference>
<keyword evidence="3" id="KW-0805">Transcription regulation</keyword>
<dbReference type="Gene3D" id="1.20.5.170">
    <property type="match status" value="1"/>
</dbReference>
<dbReference type="CDD" id="cd14707">
    <property type="entry name" value="bZIP_plant_BZIP46"/>
    <property type="match status" value="1"/>
</dbReference>
<gene>
    <name evidence="8" type="ORF">GSMUA_303310.1</name>
</gene>
<dbReference type="PANTHER" id="PTHR22952">
    <property type="entry name" value="CAMP-RESPONSE ELEMENT BINDING PROTEIN-RELATED"/>
    <property type="match status" value="1"/>
</dbReference>
<dbReference type="InterPro" id="IPR004827">
    <property type="entry name" value="bZIP"/>
</dbReference>
<dbReference type="GO" id="GO:0009738">
    <property type="term" value="P:abscisic acid-activated signaling pathway"/>
    <property type="evidence" value="ECO:0007669"/>
    <property type="project" value="UniProtKB-KW"/>
</dbReference>
<evidence type="ECO:0000256" key="3">
    <source>
        <dbReference type="ARBA" id="ARBA00023015"/>
    </source>
</evidence>
<reference evidence="8" key="1">
    <citation type="submission" date="2021-03" db="EMBL/GenBank/DDBJ databases">
        <authorList>
            <consortium name="Genoscope - CEA"/>
            <person name="William W."/>
        </authorList>
    </citation>
    <scope>NUCLEOTIDE SEQUENCE</scope>
    <source>
        <strain evidence="8">Doubled-haploid Pahang</strain>
    </source>
</reference>
<dbReference type="EMBL" id="HG996466">
    <property type="protein sequence ID" value="CAG1860035.1"/>
    <property type="molecule type" value="Genomic_DNA"/>
</dbReference>
<sequence length="212" mass="23056">MTSSSSSMAPSQTPGKAMEEVEVWKDISLSSLNQDMPSTPPLSLHYHHDSNPTSTSTYVAGVTVQDLLSGAFRVADPIPPTCCVRRPATLSLGSGQFLDCLSPNSNCSNSDGSFSSCSAGFAMIRNGAFENGDGTVVDGRKKRMIKNRESAARLIRVPKQAYTSELETAVEHLLEENRKLKLMYEELLKQTMVAQPPAAKKRKLQRTSTAPF</sequence>
<evidence type="ECO:0000256" key="6">
    <source>
        <dbReference type="ARBA" id="ARBA00023242"/>
    </source>
</evidence>
<dbReference type="GO" id="GO:0005634">
    <property type="term" value="C:nucleus"/>
    <property type="evidence" value="ECO:0007669"/>
    <property type="project" value="UniProtKB-SubCell"/>
</dbReference>
<keyword evidence="6" id="KW-0539">Nucleus</keyword>
<keyword evidence="5" id="KW-0804">Transcription</keyword>
<protein>
    <submittedName>
        <fullName evidence="8">(wild Malaysian banana) hypothetical protein</fullName>
    </submittedName>
</protein>
<name>A0A8D7FLE1_MUSAM</name>
<dbReference type="GO" id="GO:0003677">
    <property type="term" value="F:DNA binding"/>
    <property type="evidence" value="ECO:0007669"/>
    <property type="project" value="UniProtKB-KW"/>
</dbReference>
<dbReference type="SMART" id="SM00338">
    <property type="entry name" value="BRLZ"/>
    <property type="match status" value="1"/>
</dbReference>
<proteinExistence type="predicted"/>